<dbReference type="InterPro" id="IPR029058">
    <property type="entry name" value="AB_hydrolase_fold"/>
</dbReference>
<dbReference type="SUPFAM" id="SSF53474">
    <property type="entry name" value="alpha/beta-Hydrolases"/>
    <property type="match status" value="1"/>
</dbReference>
<accession>A0AAD6D990</accession>
<organism evidence="3 4">
    <name type="scientific">Penicillium frequentans</name>
    <dbReference type="NCBI Taxonomy" id="3151616"/>
    <lineage>
        <taxon>Eukaryota</taxon>
        <taxon>Fungi</taxon>
        <taxon>Dikarya</taxon>
        <taxon>Ascomycota</taxon>
        <taxon>Pezizomycotina</taxon>
        <taxon>Eurotiomycetes</taxon>
        <taxon>Eurotiomycetidae</taxon>
        <taxon>Eurotiales</taxon>
        <taxon>Aspergillaceae</taxon>
        <taxon>Penicillium</taxon>
    </lineage>
</organism>
<proteinExistence type="predicted"/>
<dbReference type="EMBL" id="JAQIZZ010000001">
    <property type="protein sequence ID" value="KAJ5557112.1"/>
    <property type="molecule type" value="Genomic_DNA"/>
</dbReference>
<evidence type="ECO:0000259" key="2">
    <source>
        <dbReference type="Pfam" id="PF03959"/>
    </source>
</evidence>
<dbReference type="GO" id="GO:0017000">
    <property type="term" value="P:antibiotic biosynthetic process"/>
    <property type="evidence" value="ECO:0007669"/>
    <property type="project" value="UniProtKB-ARBA"/>
</dbReference>
<evidence type="ECO:0000256" key="1">
    <source>
        <dbReference type="ARBA" id="ARBA00022801"/>
    </source>
</evidence>
<dbReference type="InterPro" id="IPR050593">
    <property type="entry name" value="LovG"/>
</dbReference>
<dbReference type="Proteomes" id="UP001220324">
    <property type="component" value="Unassembled WGS sequence"/>
</dbReference>
<gene>
    <name evidence="3" type="ORF">N7494_001027</name>
</gene>
<sequence>MKFLCLHGASTNTEILEIQTGGLRQKLSEKGHTFKFMNGRFVAPVEGELEGVVDGPFFNHYDRDTTPGSTVAQAIEHTQNTIAKEGPFDAVLGFSQGAALAAAMIIQHAKANPGAPPLFRAAVFLCGGAPWEQSGLMQFKSAPDFHPINIPTANVVGKLDPLYESGMELYKLCEPSKAGFYDHGMKHMVPFDAVNTDAMVRVIEEAVAKAVGY</sequence>
<evidence type="ECO:0000313" key="3">
    <source>
        <dbReference type="EMBL" id="KAJ5557112.1"/>
    </source>
</evidence>
<dbReference type="GO" id="GO:0016787">
    <property type="term" value="F:hydrolase activity"/>
    <property type="evidence" value="ECO:0007669"/>
    <property type="project" value="UniProtKB-KW"/>
</dbReference>
<dbReference type="PANTHER" id="PTHR48070">
    <property type="entry name" value="ESTERASE OVCA2"/>
    <property type="match status" value="1"/>
</dbReference>
<feature type="domain" description="Serine hydrolase" evidence="2">
    <location>
        <begin position="2"/>
        <end position="198"/>
    </location>
</feature>
<evidence type="ECO:0000313" key="4">
    <source>
        <dbReference type="Proteomes" id="UP001220324"/>
    </source>
</evidence>
<keyword evidence="4" id="KW-1185">Reference proteome</keyword>
<dbReference type="GO" id="GO:0005634">
    <property type="term" value="C:nucleus"/>
    <property type="evidence" value="ECO:0007669"/>
    <property type="project" value="TreeGrafter"/>
</dbReference>
<keyword evidence="1" id="KW-0378">Hydrolase</keyword>
<reference evidence="3 4" key="1">
    <citation type="journal article" date="2023" name="IMA Fungus">
        <title>Comparative genomic study of the Penicillium genus elucidates a diverse pangenome and 15 lateral gene transfer events.</title>
        <authorList>
            <person name="Petersen C."/>
            <person name="Sorensen T."/>
            <person name="Nielsen M.R."/>
            <person name="Sondergaard T.E."/>
            <person name="Sorensen J.L."/>
            <person name="Fitzpatrick D.A."/>
            <person name="Frisvad J.C."/>
            <person name="Nielsen K.L."/>
        </authorList>
    </citation>
    <scope>NUCLEOTIDE SEQUENCE [LARGE SCALE GENOMIC DNA]</scope>
    <source>
        <strain evidence="3 4">IBT 35679</strain>
    </source>
</reference>
<dbReference type="AlphaFoldDB" id="A0AAD6D990"/>
<name>A0AAD6D990_9EURO</name>
<dbReference type="GO" id="GO:0019748">
    <property type="term" value="P:secondary metabolic process"/>
    <property type="evidence" value="ECO:0007669"/>
    <property type="project" value="TreeGrafter"/>
</dbReference>
<protein>
    <recommendedName>
        <fullName evidence="2">Serine hydrolase domain-containing protein</fullName>
    </recommendedName>
</protein>
<dbReference type="GO" id="GO:0005737">
    <property type="term" value="C:cytoplasm"/>
    <property type="evidence" value="ECO:0007669"/>
    <property type="project" value="TreeGrafter"/>
</dbReference>
<comment type="caution">
    <text evidence="3">The sequence shown here is derived from an EMBL/GenBank/DDBJ whole genome shotgun (WGS) entry which is preliminary data.</text>
</comment>
<dbReference type="InterPro" id="IPR005645">
    <property type="entry name" value="FSH-like_dom"/>
</dbReference>
<dbReference type="PANTHER" id="PTHR48070:SF7">
    <property type="entry name" value="SERINE HYDROLASE FSH DOMAIN-CONTAINING PROTEIN-RELATED"/>
    <property type="match status" value="1"/>
</dbReference>
<dbReference type="Gene3D" id="3.40.50.1820">
    <property type="entry name" value="alpha/beta hydrolase"/>
    <property type="match status" value="1"/>
</dbReference>
<dbReference type="Pfam" id="PF03959">
    <property type="entry name" value="FSH1"/>
    <property type="match status" value="1"/>
</dbReference>
<dbReference type="GO" id="GO:0072330">
    <property type="term" value="P:monocarboxylic acid biosynthetic process"/>
    <property type="evidence" value="ECO:0007669"/>
    <property type="project" value="UniProtKB-ARBA"/>
</dbReference>